<dbReference type="Gene3D" id="3.40.50.1820">
    <property type="entry name" value="alpha/beta hydrolase"/>
    <property type="match status" value="1"/>
</dbReference>
<dbReference type="PANTHER" id="PTHR22946:SF9">
    <property type="entry name" value="POLYKETIDE TRANSFERASE AF380"/>
    <property type="match status" value="1"/>
</dbReference>
<name>A0A934S494_9BACT</name>
<dbReference type="EMBL" id="JAENIJ010000007">
    <property type="protein sequence ID" value="MBK1882032.1"/>
    <property type="molecule type" value="Genomic_DNA"/>
</dbReference>
<accession>A0A934S494</accession>
<dbReference type="AlphaFoldDB" id="A0A934S494"/>
<proteinExistence type="predicted"/>
<evidence type="ECO:0000259" key="2">
    <source>
        <dbReference type="Pfam" id="PF12146"/>
    </source>
</evidence>
<dbReference type="InterPro" id="IPR022742">
    <property type="entry name" value="Hydrolase_4"/>
</dbReference>
<dbReference type="PANTHER" id="PTHR22946">
    <property type="entry name" value="DIENELACTONE HYDROLASE DOMAIN-CONTAINING PROTEIN-RELATED"/>
    <property type="match status" value="1"/>
</dbReference>
<evidence type="ECO:0000313" key="3">
    <source>
        <dbReference type="EMBL" id="MBK1882032.1"/>
    </source>
</evidence>
<keyword evidence="1 3" id="KW-0378">Hydrolase</keyword>
<feature type="domain" description="Serine aminopeptidase S33" evidence="2">
    <location>
        <begin position="27"/>
        <end position="131"/>
    </location>
</feature>
<dbReference type="SUPFAM" id="SSF53474">
    <property type="entry name" value="alpha/beta-Hydrolases"/>
    <property type="match status" value="1"/>
</dbReference>
<sequence>MTSSEIRNTFGERIDHNFHPGTRSNVLVVLGHGVTGNKDRPLLVALAKGLAAKGWPCLRISFSGNGESDGEFTDSTISKEVGDLSSVLTFVPQDVRVAYVGHSMGAAVGVLTAARDPRIQLLVSLAGMTYTREFLDREFGDVTPGEGCMWDDPDCPLSEAFAEDMKKIDNTLEAASGITQPWLIIHGTADDVVPIQHGKDAFAAASCEKRWVAVPDAEHSFDQESYPQIISCVDSWLTANLL</sequence>
<dbReference type="InterPro" id="IPR029058">
    <property type="entry name" value="AB_hydrolase_fold"/>
</dbReference>
<dbReference type="RefSeq" id="WP_200268772.1">
    <property type="nucleotide sequence ID" value="NZ_JAENIJ010000007.1"/>
</dbReference>
<keyword evidence="4" id="KW-1185">Reference proteome</keyword>
<dbReference type="Proteomes" id="UP000603141">
    <property type="component" value="Unassembled WGS sequence"/>
</dbReference>
<organism evidence="3 4">
    <name type="scientific">Luteolibacter pohnpeiensis</name>
    <dbReference type="NCBI Taxonomy" id="454153"/>
    <lineage>
        <taxon>Bacteria</taxon>
        <taxon>Pseudomonadati</taxon>
        <taxon>Verrucomicrobiota</taxon>
        <taxon>Verrucomicrobiia</taxon>
        <taxon>Verrucomicrobiales</taxon>
        <taxon>Verrucomicrobiaceae</taxon>
        <taxon>Luteolibacter</taxon>
    </lineage>
</organism>
<evidence type="ECO:0000313" key="4">
    <source>
        <dbReference type="Proteomes" id="UP000603141"/>
    </source>
</evidence>
<protein>
    <submittedName>
        <fullName evidence="3">Alpha/beta hydrolase</fullName>
    </submittedName>
</protein>
<dbReference type="GO" id="GO:0052689">
    <property type="term" value="F:carboxylic ester hydrolase activity"/>
    <property type="evidence" value="ECO:0007669"/>
    <property type="project" value="UniProtKB-ARBA"/>
</dbReference>
<gene>
    <name evidence="3" type="ORF">JIN85_06375</name>
</gene>
<dbReference type="InterPro" id="IPR050261">
    <property type="entry name" value="FrsA_esterase"/>
</dbReference>
<evidence type="ECO:0000256" key="1">
    <source>
        <dbReference type="ARBA" id="ARBA00022801"/>
    </source>
</evidence>
<dbReference type="Pfam" id="PF12146">
    <property type="entry name" value="Hydrolase_4"/>
    <property type="match status" value="1"/>
</dbReference>
<comment type="caution">
    <text evidence="3">The sequence shown here is derived from an EMBL/GenBank/DDBJ whole genome shotgun (WGS) entry which is preliminary data.</text>
</comment>
<reference evidence="3" key="1">
    <citation type="submission" date="2021-01" db="EMBL/GenBank/DDBJ databases">
        <title>Modified the classification status of verrucomicrobia.</title>
        <authorList>
            <person name="Feng X."/>
        </authorList>
    </citation>
    <scope>NUCLEOTIDE SEQUENCE</scope>
    <source>
        <strain evidence="3">KCTC 22041</strain>
    </source>
</reference>